<protein>
    <recommendedName>
        <fullName evidence="4">Uroplakin-1b</fullName>
    </recommendedName>
    <alternativeName>
        <fullName evidence="8">Uroplakin Ib</fullName>
    </alternativeName>
</protein>
<keyword evidence="11" id="KW-1185">Reference proteome</keyword>
<keyword evidence="5 9" id="KW-0812">Transmembrane</keyword>
<sequence length="301" mass="34269">FTISCYFNERPVVGSIHSLFGCGCVSQITLFTERRNMTPDLDTKDRCFKALLIWSNLVIACCGIALMAMCIFFISDRGGLYVLVYATGNDSIWRGAWIGLFTGFALFCTSIFGMHAIAVSKRNILLAYILLMVIIYAFEVASAITAATHKDWFVPNLFLKQMLQNYNKPLPYNLPSTQDQIYVINGITETWNRFMTESKCCGVYGPKDWVKYESYFRQQNTDADYPWPRQCCQQDAMGAISHLEACKIGVSPFLHAQGCYDYIAGPLIRHCFGVSWFGFAILCWTFFVMVGVIFHYTQLDF</sequence>
<comment type="subunit">
    <text evidence="3">Heterodimer with uroplakin-3A (UPK3A) or uroplakin-3B (UPK3B).</text>
</comment>
<comment type="similarity">
    <text evidence="2">Belongs to the tetraspanin (TM4SF) family.</text>
</comment>
<comment type="caution">
    <text evidence="10">The sequence shown here is derived from an EMBL/GenBank/DDBJ whole genome shotgun (WGS) entry which is preliminary data.</text>
</comment>
<dbReference type="Gene3D" id="1.10.1450.10">
    <property type="entry name" value="Tetraspanin"/>
    <property type="match status" value="1"/>
</dbReference>
<keyword evidence="6 9" id="KW-1133">Transmembrane helix</keyword>
<dbReference type="InterPro" id="IPR018499">
    <property type="entry name" value="Tetraspanin/Peripherin"/>
</dbReference>
<dbReference type="PANTHER" id="PTHR47110:SF2">
    <property type="entry name" value="UROPLAKIN-1B"/>
    <property type="match status" value="1"/>
</dbReference>
<dbReference type="SUPFAM" id="SSF48652">
    <property type="entry name" value="Tetraspanin"/>
    <property type="match status" value="1"/>
</dbReference>
<dbReference type="EMBL" id="JAGTTL010000022">
    <property type="protein sequence ID" value="KAK6305603.1"/>
    <property type="molecule type" value="Genomic_DNA"/>
</dbReference>
<feature type="transmembrane region" description="Helical" evidence="9">
    <location>
        <begin position="51"/>
        <end position="75"/>
    </location>
</feature>
<gene>
    <name evidence="10" type="ORF">J4Q44_G00243830</name>
</gene>
<feature type="transmembrane region" description="Helical" evidence="9">
    <location>
        <begin position="125"/>
        <end position="147"/>
    </location>
</feature>
<feature type="transmembrane region" description="Helical" evidence="9">
    <location>
        <begin position="276"/>
        <end position="296"/>
    </location>
</feature>
<evidence type="ECO:0000256" key="1">
    <source>
        <dbReference type="ARBA" id="ARBA00004141"/>
    </source>
</evidence>
<evidence type="ECO:0000256" key="9">
    <source>
        <dbReference type="SAM" id="Phobius"/>
    </source>
</evidence>
<evidence type="ECO:0000313" key="10">
    <source>
        <dbReference type="EMBL" id="KAK6305603.1"/>
    </source>
</evidence>
<proteinExistence type="inferred from homology"/>
<organism evidence="10 11">
    <name type="scientific">Coregonus suidteri</name>
    <dbReference type="NCBI Taxonomy" id="861788"/>
    <lineage>
        <taxon>Eukaryota</taxon>
        <taxon>Metazoa</taxon>
        <taxon>Chordata</taxon>
        <taxon>Craniata</taxon>
        <taxon>Vertebrata</taxon>
        <taxon>Euteleostomi</taxon>
        <taxon>Actinopterygii</taxon>
        <taxon>Neopterygii</taxon>
        <taxon>Teleostei</taxon>
        <taxon>Protacanthopterygii</taxon>
        <taxon>Salmoniformes</taxon>
        <taxon>Salmonidae</taxon>
        <taxon>Coregoninae</taxon>
        <taxon>Coregonus</taxon>
    </lineage>
</organism>
<dbReference type="FunFam" id="1.10.1450.10:FF:000014">
    <property type="entry name" value="Tetraspanin"/>
    <property type="match status" value="1"/>
</dbReference>
<feature type="non-terminal residue" evidence="10">
    <location>
        <position position="1"/>
    </location>
</feature>
<dbReference type="PANTHER" id="PTHR47110">
    <property type="entry name" value="TESTIS-SPECIFIC EXPRESSED PROTEIN 55"/>
    <property type="match status" value="1"/>
</dbReference>
<evidence type="ECO:0000256" key="6">
    <source>
        <dbReference type="ARBA" id="ARBA00022989"/>
    </source>
</evidence>
<dbReference type="Pfam" id="PF00335">
    <property type="entry name" value="Tetraspanin"/>
    <property type="match status" value="1"/>
</dbReference>
<evidence type="ECO:0000256" key="7">
    <source>
        <dbReference type="ARBA" id="ARBA00023136"/>
    </source>
</evidence>
<evidence type="ECO:0000256" key="8">
    <source>
        <dbReference type="ARBA" id="ARBA00031616"/>
    </source>
</evidence>
<keyword evidence="7 9" id="KW-0472">Membrane</keyword>
<reference evidence="10 11" key="1">
    <citation type="submission" date="2021-04" db="EMBL/GenBank/DDBJ databases">
        <authorList>
            <person name="De Guttry C."/>
            <person name="Zahm M."/>
            <person name="Klopp C."/>
            <person name="Cabau C."/>
            <person name="Louis A."/>
            <person name="Berthelot C."/>
            <person name="Parey E."/>
            <person name="Roest Crollius H."/>
            <person name="Montfort J."/>
            <person name="Robinson-Rechavi M."/>
            <person name="Bucao C."/>
            <person name="Bouchez O."/>
            <person name="Gislard M."/>
            <person name="Lluch J."/>
            <person name="Milhes M."/>
            <person name="Lampietro C."/>
            <person name="Lopez Roques C."/>
            <person name="Donnadieu C."/>
            <person name="Braasch I."/>
            <person name="Desvignes T."/>
            <person name="Postlethwait J."/>
            <person name="Bobe J."/>
            <person name="Wedekind C."/>
            <person name="Guiguen Y."/>
        </authorList>
    </citation>
    <scope>NUCLEOTIDE SEQUENCE [LARGE SCALE GENOMIC DNA]</scope>
    <source>
        <strain evidence="10">Cs_M1</strain>
        <tissue evidence="10">Blood</tissue>
    </source>
</reference>
<evidence type="ECO:0000256" key="3">
    <source>
        <dbReference type="ARBA" id="ARBA00011304"/>
    </source>
</evidence>
<feature type="transmembrane region" description="Helical" evidence="9">
    <location>
        <begin position="95"/>
        <end position="118"/>
    </location>
</feature>
<evidence type="ECO:0000313" key="11">
    <source>
        <dbReference type="Proteomes" id="UP001356427"/>
    </source>
</evidence>
<dbReference type="Proteomes" id="UP001356427">
    <property type="component" value="Unassembled WGS sequence"/>
</dbReference>
<name>A0AAN8L9S4_9TELE</name>
<evidence type="ECO:0000256" key="5">
    <source>
        <dbReference type="ARBA" id="ARBA00022692"/>
    </source>
</evidence>
<dbReference type="GO" id="GO:0016020">
    <property type="term" value="C:membrane"/>
    <property type="evidence" value="ECO:0007669"/>
    <property type="project" value="UniProtKB-SubCell"/>
</dbReference>
<dbReference type="AlphaFoldDB" id="A0AAN8L9S4"/>
<evidence type="ECO:0000256" key="4">
    <source>
        <dbReference type="ARBA" id="ARBA00017701"/>
    </source>
</evidence>
<dbReference type="CDD" id="cd03156">
    <property type="entry name" value="uroplakin_I_like_LEL"/>
    <property type="match status" value="1"/>
</dbReference>
<evidence type="ECO:0000256" key="2">
    <source>
        <dbReference type="ARBA" id="ARBA00006840"/>
    </source>
</evidence>
<dbReference type="InterPro" id="IPR008952">
    <property type="entry name" value="Tetraspanin_EC2_sf"/>
</dbReference>
<comment type="subcellular location">
    <subcellularLocation>
        <location evidence="1">Membrane</location>
        <topology evidence="1">Multi-pass membrane protein</topology>
    </subcellularLocation>
</comment>
<accession>A0AAN8L9S4</accession>